<feature type="domain" description="C2H2-type" evidence="8">
    <location>
        <begin position="295"/>
        <end position="322"/>
    </location>
</feature>
<keyword evidence="1" id="KW-0479">Metal-binding</keyword>
<evidence type="ECO:0000256" key="2">
    <source>
        <dbReference type="ARBA" id="ARBA00022737"/>
    </source>
</evidence>
<dbReference type="Proteomes" id="UP001159363">
    <property type="component" value="Chromosome 5"/>
</dbReference>
<evidence type="ECO:0000256" key="6">
    <source>
        <dbReference type="PROSITE-ProRule" id="PRU00042"/>
    </source>
</evidence>
<dbReference type="PANTHER" id="PTHR23235:SF142">
    <property type="entry name" value="ZINC FINGER PROTEIN 384"/>
    <property type="match status" value="1"/>
</dbReference>
<dbReference type="SMART" id="SM00355">
    <property type="entry name" value="ZnF_C2H2"/>
    <property type="match status" value="7"/>
</dbReference>
<protein>
    <recommendedName>
        <fullName evidence="8">C2H2-type domain-containing protein</fullName>
    </recommendedName>
</protein>
<keyword evidence="2" id="KW-0677">Repeat</keyword>
<comment type="caution">
    <text evidence="9">The sequence shown here is derived from an EMBL/GenBank/DDBJ whole genome shotgun (WGS) entry which is preliminary data.</text>
</comment>
<accession>A0ABQ9H975</accession>
<evidence type="ECO:0000313" key="10">
    <source>
        <dbReference type="Proteomes" id="UP001159363"/>
    </source>
</evidence>
<dbReference type="EMBL" id="JARBHB010000006">
    <property type="protein sequence ID" value="KAJ8880857.1"/>
    <property type="molecule type" value="Genomic_DNA"/>
</dbReference>
<dbReference type="InterPro" id="IPR013087">
    <property type="entry name" value="Znf_C2H2_type"/>
</dbReference>
<sequence>MDGVENKSKFTYDRAMKLEDEAQLKWNTKVATVPAENDNVTYLCVYCDGVVVGNATLLAHQLSEHSDCVFVCTLCEPNRVFYESKQFYEQHMVNHDENVMQTELVSTNIKEPTELTIKVANSPDVPPISEAIPELQNDDIQLTSVFKIHVESSAMLTGEDGNEVKSKFRLKLPKAFKYMSKDLQSKIIKTIHKVVATDKEKTGEEESKSEDGVVENNRYAVKVLAKNLNMGRVKKSKLKEYKCRVCDCLFQSREKLSEHRAEGGCMYKCQFCGKQFQYRINCIHHERVHTGEKPFVCEFCGKKYRTSTIFRTHLATHDEAQQHVCPDCGKVFTNKAGYQYHRITHSDGSYLCDVCGKTLKHVSSLRIHKHKHANPDYLRRYCCDLCNKKYENSDRLTAARGSLPRYEQQLSGIRRPGIRARAAYFTAQPEDLGPSDSSNLPRPAALQSI</sequence>
<organism evidence="9 10">
    <name type="scientific">Dryococelus australis</name>
    <dbReference type="NCBI Taxonomy" id="614101"/>
    <lineage>
        <taxon>Eukaryota</taxon>
        <taxon>Metazoa</taxon>
        <taxon>Ecdysozoa</taxon>
        <taxon>Arthropoda</taxon>
        <taxon>Hexapoda</taxon>
        <taxon>Insecta</taxon>
        <taxon>Pterygota</taxon>
        <taxon>Neoptera</taxon>
        <taxon>Polyneoptera</taxon>
        <taxon>Phasmatodea</taxon>
        <taxon>Verophasmatodea</taxon>
        <taxon>Anareolatae</taxon>
        <taxon>Phasmatidae</taxon>
        <taxon>Eurycanthinae</taxon>
        <taxon>Dryococelus</taxon>
    </lineage>
</organism>
<proteinExistence type="predicted"/>
<feature type="domain" description="C2H2-type" evidence="8">
    <location>
        <begin position="267"/>
        <end position="294"/>
    </location>
</feature>
<dbReference type="Gene3D" id="3.30.160.60">
    <property type="entry name" value="Classic Zinc Finger"/>
    <property type="match status" value="3"/>
</dbReference>
<feature type="domain" description="C2H2-type" evidence="8">
    <location>
        <begin position="323"/>
        <end position="346"/>
    </location>
</feature>
<evidence type="ECO:0000313" key="9">
    <source>
        <dbReference type="EMBL" id="KAJ8880857.1"/>
    </source>
</evidence>
<dbReference type="PROSITE" id="PS50157">
    <property type="entry name" value="ZINC_FINGER_C2H2_2"/>
    <property type="match status" value="4"/>
</dbReference>
<name>A0ABQ9H975_9NEOP</name>
<dbReference type="SUPFAM" id="SSF57667">
    <property type="entry name" value="beta-beta-alpha zinc fingers"/>
    <property type="match status" value="2"/>
</dbReference>
<dbReference type="PANTHER" id="PTHR23235">
    <property type="entry name" value="KRUEPPEL-LIKE TRANSCRIPTION FACTOR"/>
    <property type="match status" value="1"/>
</dbReference>
<evidence type="ECO:0000256" key="7">
    <source>
        <dbReference type="SAM" id="MobiDB-lite"/>
    </source>
</evidence>
<keyword evidence="4" id="KW-0862">Zinc</keyword>
<gene>
    <name evidence="9" type="ORF">PR048_017329</name>
</gene>
<evidence type="ECO:0000256" key="4">
    <source>
        <dbReference type="ARBA" id="ARBA00022833"/>
    </source>
</evidence>
<keyword evidence="3 6" id="KW-0863">Zinc-finger</keyword>
<keyword evidence="10" id="KW-1185">Reference proteome</keyword>
<reference evidence="9 10" key="1">
    <citation type="submission" date="2023-02" db="EMBL/GenBank/DDBJ databases">
        <title>LHISI_Scaffold_Assembly.</title>
        <authorList>
            <person name="Stuart O.P."/>
            <person name="Cleave R."/>
            <person name="Magrath M.J.L."/>
            <person name="Mikheyev A.S."/>
        </authorList>
    </citation>
    <scope>NUCLEOTIDE SEQUENCE [LARGE SCALE GENOMIC DNA]</scope>
    <source>
        <strain evidence="9">Daus_M_001</strain>
        <tissue evidence="9">Leg muscle</tissue>
    </source>
</reference>
<dbReference type="InterPro" id="IPR036236">
    <property type="entry name" value="Znf_C2H2_sf"/>
</dbReference>
<dbReference type="Pfam" id="PF00096">
    <property type="entry name" value="zf-C2H2"/>
    <property type="match status" value="1"/>
</dbReference>
<feature type="region of interest" description="Disordered" evidence="7">
    <location>
        <begin position="429"/>
        <end position="449"/>
    </location>
</feature>
<evidence type="ECO:0000256" key="1">
    <source>
        <dbReference type="ARBA" id="ARBA00022723"/>
    </source>
</evidence>
<evidence type="ECO:0000256" key="3">
    <source>
        <dbReference type="ARBA" id="ARBA00022771"/>
    </source>
</evidence>
<evidence type="ECO:0000259" key="8">
    <source>
        <dbReference type="PROSITE" id="PS50157"/>
    </source>
</evidence>
<feature type="domain" description="C2H2-type" evidence="8">
    <location>
        <begin position="350"/>
        <end position="377"/>
    </location>
</feature>
<keyword evidence="5" id="KW-0539">Nucleus</keyword>
<dbReference type="PROSITE" id="PS00028">
    <property type="entry name" value="ZINC_FINGER_C2H2_1"/>
    <property type="match status" value="5"/>
</dbReference>
<evidence type="ECO:0000256" key="5">
    <source>
        <dbReference type="ARBA" id="ARBA00023242"/>
    </source>
</evidence>